<evidence type="ECO:0000313" key="2">
    <source>
        <dbReference type="EMBL" id="SKA22291.1"/>
    </source>
</evidence>
<name>A0A1T4S3A3_9BACT</name>
<dbReference type="STRING" id="115783.SAMN02745119_03204"/>
<dbReference type="AlphaFoldDB" id="A0A1T4S3A3"/>
<dbReference type="EMBL" id="FUWR01000028">
    <property type="protein sequence ID" value="SKA22291.1"/>
    <property type="molecule type" value="Genomic_DNA"/>
</dbReference>
<gene>
    <name evidence="2" type="ORF">SAMN02745119_03204</name>
</gene>
<feature type="signal peptide" evidence="1">
    <location>
        <begin position="1"/>
        <end position="22"/>
    </location>
</feature>
<dbReference type="RefSeq" id="WP_078791439.1">
    <property type="nucleotide sequence ID" value="NZ_FUWR01000028.1"/>
</dbReference>
<feature type="chain" id="PRO_5010573509" description="DUF5666 domain-containing protein" evidence="1">
    <location>
        <begin position="23"/>
        <end position="97"/>
    </location>
</feature>
<organism evidence="2 3">
    <name type="scientific">Trichlorobacter thiogenes</name>
    <dbReference type="NCBI Taxonomy" id="115783"/>
    <lineage>
        <taxon>Bacteria</taxon>
        <taxon>Pseudomonadati</taxon>
        <taxon>Thermodesulfobacteriota</taxon>
        <taxon>Desulfuromonadia</taxon>
        <taxon>Geobacterales</taxon>
        <taxon>Geobacteraceae</taxon>
        <taxon>Trichlorobacter</taxon>
    </lineage>
</organism>
<evidence type="ECO:0008006" key="4">
    <source>
        <dbReference type="Google" id="ProtNLM"/>
    </source>
</evidence>
<sequence>MKKIVSVVLMAAFLSVSSLAFAAEQKITGVIEKVEMQGSAAAVTLKDSKGAKVQVIVKDQLTVDKLKDKRIVVGDEVRVKYDDANKESKLFRKTAGC</sequence>
<evidence type="ECO:0000256" key="1">
    <source>
        <dbReference type="SAM" id="SignalP"/>
    </source>
</evidence>
<evidence type="ECO:0000313" key="3">
    <source>
        <dbReference type="Proteomes" id="UP000190102"/>
    </source>
</evidence>
<proteinExistence type="predicted"/>
<reference evidence="3" key="1">
    <citation type="submission" date="2017-02" db="EMBL/GenBank/DDBJ databases">
        <authorList>
            <person name="Varghese N."/>
            <person name="Submissions S."/>
        </authorList>
    </citation>
    <scope>NUCLEOTIDE SEQUENCE [LARGE SCALE GENOMIC DNA]</scope>
    <source>
        <strain evidence="3">ATCC BAA-34</strain>
    </source>
</reference>
<protein>
    <recommendedName>
        <fullName evidence="4">DUF5666 domain-containing protein</fullName>
    </recommendedName>
</protein>
<keyword evidence="1" id="KW-0732">Signal</keyword>
<keyword evidence="3" id="KW-1185">Reference proteome</keyword>
<accession>A0A1T4S3A3</accession>
<dbReference type="OrthoDB" id="9182313at2"/>
<dbReference type="Proteomes" id="UP000190102">
    <property type="component" value="Unassembled WGS sequence"/>
</dbReference>